<dbReference type="InterPro" id="IPR029061">
    <property type="entry name" value="THDP-binding"/>
</dbReference>
<name>A0A3B0QYJ8_9ZZZZ</name>
<evidence type="ECO:0000256" key="1">
    <source>
        <dbReference type="ARBA" id="ARBA00023002"/>
    </source>
</evidence>
<dbReference type="GO" id="GO:0016625">
    <property type="term" value="F:oxidoreductase activity, acting on the aldehyde or oxo group of donors, iron-sulfur protein as acceptor"/>
    <property type="evidence" value="ECO:0007669"/>
    <property type="project" value="UniProtKB-ARBA"/>
</dbReference>
<sequence length="287" mass="31048">MAEGTAVKKKQKVSVPFDYDKYLRKDKLPHIWCPGCGHGIVLKSLLRAIDKIGLDKSSICMTSGIGCSSRTPGYVDFNTFHTLHGRALAYATGIKLARPELNMIITTGDGDALAIGGNHFIHACRRNIDMTVIIYSNSIYGMTGGQVSPTTPDGAMSTTSPYGNMEPAFDACAVAEASGATFVARSTAYHMQELEKVLKAAIEHKGMSIVEVIDSCPVYYGRQNKYKSASQMMEQIEKGGTVSGAQAKNLSPEELGDKKVRGILKQVEGSEYCEAYGKLMEKAQGKK</sequence>
<dbReference type="GO" id="GO:0045333">
    <property type="term" value="P:cellular respiration"/>
    <property type="evidence" value="ECO:0007669"/>
    <property type="project" value="UniProtKB-ARBA"/>
</dbReference>
<dbReference type="SUPFAM" id="SSF52518">
    <property type="entry name" value="Thiamin diphosphate-binding fold (THDP-binding)"/>
    <property type="match status" value="1"/>
</dbReference>
<accession>A0A3B0QYJ8</accession>
<dbReference type="InterPro" id="IPR011766">
    <property type="entry name" value="TPP_enzyme_TPP-bd"/>
</dbReference>
<dbReference type="EMBL" id="UOEA01000086">
    <property type="protein sequence ID" value="VAV85362.1"/>
    <property type="molecule type" value="Genomic_DNA"/>
</dbReference>
<evidence type="ECO:0000313" key="3">
    <source>
        <dbReference type="EMBL" id="VAV85362.1"/>
    </source>
</evidence>
<dbReference type="CDD" id="cd03375">
    <property type="entry name" value="TPP_OGFOR"/>
    <property type="match status" value="1"/>
</dbReference>
<dbReference type="EC" id="1.2.7.-" evidence="3"/>
<reference evidence="3" key="1">
    <citation type="submission" date="2018-06" db="EMBL/GenBank/DDBJ databases">
        <authorList>
            <person name="Zhirakovskaya E."/>
        </authorList>
    </citation>
    <scope>NUCLEOTIDE SEQUENCE</scope>
</reference>
<dbReference type="PANTHER" id="PTHR48084:SF1">
    <property type="entry name" value="2-OXOGLUTARATE SYNTHASE SUBUNIT KORB"/>
    <property type="match status" value="1"/>
</dbReference>
<gene>
    <name evidence="3" type="ORF">MNBD_DELTA01-1289</name>
</gene>
<evidence type="ECO:0000259" key="2">
    <source>
        <dbReference type="Pfam" id="PF02775"/>
    </source>
</evidence>
<dbReference type="Pfam" id="PF02775">
    <property type="entry name" value="TPP_enzyme_C"/>
    <property type="match status" value="1"/>
</dbReference>
<organism evidence="3">
    <name type="scientific">hydrothermal vent metagenome</name>
    <dbReference type="NCBI Taxonomy" id="652676"/>
    <lineage>
        <taxon>unclassified sequences</taxon>
        <taxon>metagenomes</taxon>
        <taxon>ecological metagenomes</taxon>
    </lineage>
</organism>
<proteinExistence type="predicted"/>
<dbReference type="InterPro" id="IPR051457">
    <property type="entry name" value="2-oxoacid:Fd_oxidoreductase"/>
</dbReference>
<dbReference type="GO" id="GO:0030976">
    <property type="term" value="F:thiamine pyrophosphate binding"/>
    <property type="evidence" value="ECO:0007669"/>
    <property type="project" value="InterPro"/>
</dbReference>
<protein>
    <submittedName>
        <fullName evidence="3">2-oxoglutarate/2-oxoacid ferredoxin oxidoreductase, beta subunit</fullName>
        <ecNumber evidence="3">1.2.7.-</ecNumber>
    </submittedName>
</protein>
<dbReference type="AlphaFoldDB" id="A0A3B0QYJ8"/>
<keyword evidence="1 3" id="KW-0560">Oxidoreductase</keyword>
<feature type="domain" description="Thiamine pyrophosphate enzyme TPP-binding" evidence="2">
    <location>
        <begin position="65"/>
        <end position="212"/>
    </location>
</feature>
<dbReference type="PANTHER" id="PTHR48084">
    <property type="entry name" value="2-OXOGLUTARATE OXIDOREDUCTASE SUBUNIT KORB-RELATED"/>
    <property type="match status" value="1"/>
</dbReference>
<dbReference type="Gene3D" id="3.40.50.970">
    <property type="match status" value="1"/>
</dbReference>